<organism evidence="4 5">
    <name type="scientific">Lactobacillus selangorensis</name>
    <dbReference type="NCBI Taxonomy" id="81857"/>
    <lineage>
        <taxon>Bacteria</taxon>
        <taxon>Bacillati</taxon>
        <taxon>Bacillota</taxon>
        <taxon>Bacilli</taxon>
        <taxon>Lactobacillales</taxon>
        <taxon>Lactobacillaceae</taxon>
        <taxon>Lactobacillus</taxon>
    </lineage>
</organism>
<dbReference type="AlphaFoldDB" id="A0A0R2FSG8"/>
<proteinExistence type="predicted"/>
<gene>
    <name evidence="3" type="ORF">IV38_GL002077</name>
    <name evidence="4" type="ORF">IV40_GL001373</name>
</gene>
<dbReference type="CDD" id="cd01109">
    <property type="entry name" value="HTH_YyaN"/>
    <property type="match status" value="1"/>
</dbReference>
<sequence>MKKMKTFSIGEVAAHFGLPISTLHYYDRQGLLPFVSKNTSGQREFTAADLNLIQTICCLKGTEMPIKEIRQYIDYVMAGPATIAERQQLLRHHKERVLAKQQQIEHDLVEIDKKIAKYDSPAAPQMITRELQFAAHEKEQHHLANPYH</sequence>
<dbReference type="Pfam" id="PF13411">
    <property type="entry name" value="MerR_1"/>
    <property type="match status" value="1"/>
</dbReference>
<dbReference type="InterPro" id="IPR009061">
    <property type="entry name" value="DNA-bd_dom_put_sf"/>
</dbReference>
<evidence type="ECO:0000313" key="6">
    <source>
        <dbReference type="Proteomes" id="UP000051751"/>
    </source>
</evidence>
<dbReference type="EMBL" id="JQAZ01000004">
    <property type="protein sequence ID" value="KRN31378.1"/>
    <property type="molecule type" value="Genomic_DNA"/>
</dbReference>
<keyword evidence="5" id="KW-1185">Reference proteome</keyword>
<dbReference type="STRING" id="81857.IV38_GL002077"/>
<evidence type="ECO:0000256" key="1">
    <source>
        <dbReference type="ARBA" id="ARBA00023125"/>
    </source>
</evidence>
<dbReference type="InterPro" id="IPR000551">
    <property type="entry name" value="MerR-type_HTH_dom"/>
</dbReference>
<dbReference type="PROSITE" id="PS50937">
    <property type="entry name" value="HTH_MERR_2"/>
    <property type="match status" value="1"/>
</dbReference>
<keyword evidence="1" id="KW-0238">DNA-binding</keyword>
<dbReference type="PANTHER" id="PTHR30204:SF82">
    <property type="entry name" value="TRANSCRIPTIONAL REGULATOR, MERR FAMILY"/>
    <property type="match status" value="1"/>
</dbReference>
<name>A0A0R2FSG8_9LACO</name>
<evidence type="ECO:0000259" key="2">
    <source>
        <dbReference type="PROSITE" id="PS50937"/>
    </source>
</evidence>
<dbReference type="GO" id="GO:0003700">
    <property type="term" value="F:DNA-binding transcription factor activity"/>
    <property type="evidence" value="ECO:0007669"/>
    <property type="project" value="InterPro"/>
</dbReference>
<reference evidence="5 6" key="1">
    <citation type="journal article" date="2015" name="Genome Announc.">
        <title>Expanding the biotechnology potential of lactobacilli through comparative genomics of 213 strains and associated genera.</title>
        <authorList>
            <person name="Sun Z."/>
            <person name="Harris H.M."/>
            <person name="McCann A."/>
            <person name="Guo C."/>
            <person name="Argimon S."/>
            <person name="Zhang W."/>
            <person name="Yang X."/>
            <person name="Jeffery I.B."/>
            <person name="Cooney J.C."/>
            <person name="Kagawa T.F."/>
            <person name="Liu W."/>
            <person name="Song Y."/>
            <person name="Salvetti E."/>
            <person name="Wrobel A."/>
            <person name="Rasinkangas P."/>
            <person name="Parkhill J."/>
            <person name="Rea M.C."/>
            <person name="O'Sullivan O."/>
            <person name="Ritari J."/>
            <person name="Douillard F.P."/>
            <person name="Paul Ross R."/>
            <person name="Yang R."/>
            <person name="Briner A.E."/>
            <person name="Felis G.E."/>
            <person name="de Vos W.M."/>
            <person name="Barrangou R."/>
            <person name="Klaenhammer T.R."/>
            <person name="Caufield P.W."/>
            <person name="Cui Y."/>
            <person name="Zhang H."/>
            <person name="O'Toole P.W."/>
        </authorList>
    </citation>
    <scope>NUCLEOTIDE SEQUENCE [LARGE SCALE GENOMIC DNA]</scope>
    <source>
        <strain evidence="3 6">ATCC BAA-66</strain>
        <strain evidence="4 5">DSM 13344</strain>
    </source>
</reference>
<evidence type="ECO:0000313" key="4">
    <source>
        <dbReference type="EMBL" id="KRN31378.1"/>
    </source>
</evidence>
<dbReference type="GO" id="GO:0003677">
    <property type="term" value="F:DNA binding"/>
    <property type="evidence" value="ECO:0007669"/>
    <property type="project" value="UniProtKB-KW"/>
</dbReference>
<dbReference type="Proteomes" id="UP000051645">
    <property type="component" value="Unassembled WGS sequence"/>
</dbReference>
<dbReference type="SUPFAM" id="SSF46955">
    <property type="entry name" value="Putative DNA-binding domain"/>
    <property type="match status" value="1"/>
</dbReference>
<dbReference type="PANTHER" id="PTHR30204">
    <property type="entry name" value="REDOX-CYCLING DRUG-SENSING TRANSCRIPTIONAL ACTIVATOR SOXR"/>
    <property type="match status" value="1"/>
</dbReference>
<comment type="caution">
    <text evidence="4">The sequence shown here is derived from an EMBL/GenBank/DDBJ whole genome shotgun (WGS) entry which is preliminary data.</text>
</comment>
<dbReference type="EMBL" id="JQAT01000008">
    <property type="protein sequence ID" value="KRN27425.1"/>
    <property type="molecule type" value="Genomic_DNA"/>
</dbReference>
<accession>A0A0R2FSG8</accession>
<dbReference type="InterPro" id="IPR047057">
    <property type="entry name" value="MerR_fam"/>
</dbReference>
<protein>
    <submittedName>
        <fullName evidence="4">MerR family transcriptional regulator</fullName>
    </submittedName>
</protein>
<dbReference type="Proteomes" id="UP000051751">
    <property type="component" value="Unassembled WGS sequence"/>
</dbReference>
<feature type="domain" description="HTH merR-type" evidence="2">
    <location>
        <begin position="6"/>
        <end position="75"/>
    </location>
</feature>
<dbReference type="Gene3D" id="1.10.1660.10">
    <property type="match status" value="1"/>
</dbReference>
<dbReference type="SMART" id="SM00422">
    <property type="entry name" value="HTH_MERR"/>
    <property type="match status" value="1"/>
</dbReference>
<dbReference type="PATRIC" id="fig|81857.3.peg.2128"/>
<evidence type="ECO:0000313" key="5">
    <source>
        <dbReference type="Proteomes" id="UP000051645"/>
    </source>
</evidence>
<evidence type="ECO:0000313" key="3">
    <source>
        <dbReference type="EMBL" id="KRN27425.1"/>
    </source>
</evidence>